<reference evidence="1 2" key="1">
    <citation type="journal article" date="2017" name="Curr. Biol.">
        <title>The Evolution of Venom by Co-option of Single-Copy Genes.</title>
        <authorList>
            <person name="Martinson E.O."/>
            <person name="Mrinalini"/>
            <person name="Kelkar Y.D."/>
            <person name="Chang C.H."/>
            <person name="Werren J.H."/>
        </authorList>
    </citation>
    <scope>NUCLEOTIDE SEQUENCE [LARGE SCALE GENOMIC DNA]</scope>
    <source>
        <strain evidence="1 2">Alberta</strain>
        <tissue evidence="1">Whole body</tissue>
    </source>
</reference>
<gene>
    <name evidence="1" type="ORF">TSAR_016910</name>
</gene>
<name>A0A232F7I0_9HYME</name>
<keyword evidence="2" id="KW-1185">Reference proteome</keyword>
<accession>A0A232F7I0</accession>
<proteinExistence type="predicted"/>
<dbReference type="Proteomes" id="UP000215335">
    <property type="component" value="Unassembled WGS sequence"/>
</dbReference>
<dbReference type="EMBL" id="NNAY01000840">
    <property type="protein sequence ID" value="OXU26247.1"/>
    <property type="molecule type" value="Genomic_DNA"/>
</dbReference>
<comment type="caution">
    <text evidence="1">The sequence shown here is derived from an EMBL/GenBank/DDBJ whole genome shotgun (WGS) entry which is preliminary data.</text>
</comment>
<sequence>MWRWYQGDNSRSSTRLDGRCQLGMTERSRYGKLLTLTPRTD</sequence>
<organism evidence="1 2">
    <name type="scientific">Trichomalopsis sarcophagae</name>
    <dbReference type="NCBI Taxonomy" id="543379"/>
    <lineage>
        <taxon>Eukaryota</taxon>
        <taxon>Metazoa</taxon>
        <taxon>Ecdysozoa</taxon>
        <taxon>Arthropoda</taxon>
        <taxon>Hexapoda</taxon>
        <taxon>Insecta</taxon>
        <taxon>Pterygota</taxon>
        <taxon>Neoptera</taxon>
        <taxon>Endopterygota</taxon>
        <taxon>Hymenoptera</taxon>
        <taxon>Apocrita</taxon>
        <taxon>Proctotrupomorpha</taxon>
        <taxon>Chalcidoidea</taxon>
        <taxon>Pteromalidae</taxon>
        <taxon>Pteromalinae</taxon>
        <taxon>Trichomalopsis</taxon>
    </lineage>
</organism>
<evidence type="ECO:0000313" key="2">
    <source>
        <dbReference type="Proteomes" id="UP000215335"/>
    </source>
</evidence>
<protein>
    <submittedName>
        <fullName evidence="1">Uncharacterized protein</fullName>
    </submittedName>
</protein>
<evidence type="ECO:0000313" key="1">
    <source>
        <dbReference type="EMBL" id="OXU26247.1"/>
    </source>
</evidence>
<dbReference type="AlphaFoldDB" id="A0A232F7I0"/>